<comment type="caution">
    <text evidence="2">The sequence shown here is derived from an EMBL/GenBank/DDBJ whole genome shotgun (WGS) entry which is preliminary data.</text>
</comment>
<sequence>MTNNNNVNPPPLNNPNNNHLNTPVVVINNNVNPPPLNNPNNNHSNTPVVVINNNNLTTYEEIIQNRFLDFLFNGDSNINQSSSVRLADVNPQRIDASFLQNGGEF</sequence>
<organism evidence="2 3">
    <name type="scientific">Diversispora eburnea</name>
    <dbReference type="NCBI Taxonomy" id="1213867"/>
    <lineage>
        <taxon>Eukaryota</taxon>
        <taxon>Fungi</taxon>
        <taxon>Fungi incertae sedis</taxon>
        <taxon>Mucoromycota</taxon>
        <taxon>Glomeromycotina</taxon>
        <taxon>Glomeromycetes</taxon>
        <taxon>Diversisporales</taxon>
        <taxon>Diversisporaceae</taxon>
        <taxon>Diversispora</taxon>
    </lineage>
</organism>
<feature type="region of interest" description="Disordered" evidence="1">
    <location>
        <begin position="1"/>
        <end position="22"/>
    </location>
</feature>
<keyword evidence="3" id="KW-1185">Reference proteome</keyword>
<dbReference type="Proteomes" id="UP000789706">
    <property type="component" value="Unassembled WGS sequence"/>
</dbReference>
<dbReference type="OrthoDB" id="2487415at2759"/>
<dbReference type="EMBL" id="CAJVPK010000956">
    <property type="protein sequence ID" value="CAG8561959.1"/>
    <property type="molecule type" value="Genomic_DNA"/>
</dbReference>
<evidence type="ECO:0000313" key="3">
    <source>
        <dbReference type="Proteomes" id="UP000789706"/>
    </source>
</evidence>
<dbReference type="AlphaFoldDB" id="A0A9N9FX03"/>
<evidence type="ECO:0000256" key="1">
    <source>
        <dbReference type="SAM" id="MobiDB-lite"/>
    </source>
</evidence>
<reference evidence="2" key="1">
    <citation type="submission" date="2021-06" db="EMBL/GenBank/DDBJ databases">
        <authorList>
            <person name="Kallberg Y."/>
            <person name="Tangrot J."/>
            <person name="Rosling A."/>
        </authorList>
    </citation>
    <scope>NUCLEOTIDE SEQUENCE</scope>
    <source>
        <strain evidence="2">AZ414A</strain>
    </source>
</reference>
<accession>A0A9N9FX03</accession>
<name>A0A9N9FX03_9GLOM</name>
<protein>
    <submittedName>
        <fullName evidence="2">5049_t:CDS:1</fullName>
    </submittedName>
</protein>
<evidence type="ECO:0000313" key="2">
    <source>
        <dbReference type="EMBL" id="CAG8561959.1"/>
    </source>
</evidence>
<proteinExistence type="predicted"/>
<gene>
    <name evidence="2" type="ORF">DEBURN_LOCUS7633</name>
</gene>